<protein>
    <recommendedName>
        <fullName evidence="3">Phage major capsid protein</fullName>
    </recommendedName>
</protein>
<evidence type="ECO:0000313" key="2">
    <source>
        <dbReference type="Proteomes" id="UP000312032"/>
    </source>
</evidence>
<comment type="caution">
    <text evidence="1">The sequence shown here is derived from an EMBL/GenBank/DDBJ whole genome shotgun (WGS) entry which is preliminary data.</text>
</comment>
<dbReference type="NCBIfam" id="NF042926">
    <property type="entry name" value="capsid_Caudo_1"/>
    <property type="match status" value="1"/>
</dbReference>
<dbReference type="SUPFAM" id="SSF56563">
    <property type="entry name" value="Major capsid protein gp5"/>
    <property type="match status" value="1"/>
</dbReference>
<organism evidence="1 2">
    <name type="scientific">Corynebacterium tapiri</name>
    <dbReference type="NCBI Taxonomy" id="1448266"/>
    <lineage>
        <taxon>Bacteria</taxon>
        <taxon>Bacillati</taxon>
        <taxon>Actinomycetota</taxon>
        <taxon>Actinomycetes</taxon>
        <taxon>Mycobacteriales</taxon>
        <taxon>Corynebacteriaceae</taxon>
        <taxon>Corynebacterium</taxon>
    </lineage>
</organism>
<dbReference type="Pfam" id="PF25209">
    <property type="entry name" value="Phage_capsid_4"/>
    <property type="match status" value="1"/>
</dbReference>
<dbReference type="RefSeq" id="WP_139465207.1">
    <property type="nucleotide sequence ID" value="NZ_VDHJ01000004.1"/>
</dbReference>
<dbReference type="InterPro" id="IPR049995">
    <property type="entry name" value="Capsid_mycobact-type"/>
</dbReference>
<evidence type="ECO:0008006" key="3">
    <source>
        <dbReference type="Google" id="ProtNLM"/>
    </source>
</evidence>
<dbReference type="Proteomes" id="UP000312032">
    <property type="component" value="Unassembled WGS sequence"/>
</dbReference>
<dbReference type="OrthoDB" id="4367863at2"/>
<accession>A0A5C4U4I7</accession>
<keyword evidence="2" id="KW-1185">Reference proteome</keyword>
<evidence type="ECO:0000313" key="1">
    <source>
        <dbReference type="EMBL" id="TNL98779.1"/>
    </source>
</evidence>
<dbReference type="AlphaFoldDB" id="A0A5C4U4I7"/>
<proteinExistence type="predicted"/>
<reference evidence="1 2" key="1">
    <citation type="submission" date="2019-06" db="EMBL/GenBank/DDBJ databases">
        <authorList>
            <person name="Li J."/>
        </authorList>
    </citation>
    <scope>NUCLEOTIDE SEQUENCE [LARGE SCALE GENOMIC DNA]</scope>
    <source>
        <strain evidence="1 2">LMG 28165</strain>
    </source>
</reference>
<name>A0A5C4U4I7_9CORY</name>
<dbReference type="EMBL" id="VDHJ01000004">
    <property type="protein sequence ID" value="TNL98779.1"/>
    <property type="molecule type" value="Genomic_DNA"/>
</dbReference>
<sequence>MSNVTFPLDPTQVVDGKVSLDLLVKEPTHISKYISNLVQANLVSQFLYTSTAANGGAILFDQLVENKATADRNPGVIAPGAEFPMLGTSNGEPIVRGVVKTGGKYEVTREAQLRNDPTVLQRNAQRIANTMVKDIDRRAFAAITNDLAKFDGALGFASSGWAAATKVAKDTKTAVTGEGQIVSDLLDAKLLVEETGMGYSPDTLVLSPQARTAMQKLLGLDNWQGVLNSLGLTAYTTTALADPGEALLLQRGAVGVMGVEDPISTDNEYIKSRQVTEFYTWATLAFGVTDPLAVVKITGLNK</sequence>
<gene>
    <name evidence="1" type="ORF">FHE74_03940</name>
</gene>